<dbReference type="InterPro" id="IPR017452">
    <property type="entry name" value="GPCR_Rhodpsn_7TM"/>
</dbReference>
<keyword evidence="3 9" id="KW-0812">Transmembrane</keyword>
<gene>
    <name evidence="11" type="ORF">OBRU01_24898</name>
</gene>
<organism evidence="11 12">
    <name type="scientific">Operophtera brumata</name>
    <name type="common">Winter moth</name>
    <name type="synonym">Phalaena brumata</name>
    <dbReference type="NCBI Taxonomy" id="104452"/>
    <lineage>
        <taxon>Eukaryota</taxon>
        <taxon>Metazoa</taxon>
        <taxon>Ecdysozoa</taxon>
        <taxon>Arthropoda</taxon>
        <taxon>Hexapoda</taxon>
        <taxon>Insecta</taxon>
        <taxon>Pterygota</taxon>
        <taxon>Neoptera</taxon>
        <taxon>Endopterygota</taxon>
        <taxon>Lepidoptera</taxon>
        <taxon>Glossata</taxon>
        <taxon>Ditrysia</taxon>
        <taxon>Geometroidea</taxon>
        <taxon>Geometridae</taxon>
        <taxon>Larentiinae</taxon>
        <taxon>Operophtera</taxon>
    </lineage>
</organism>
<evidence type="ECO:0000256" key="4">
    <source>
        <dbReference type="ARBA" id="ARBA00022989"/>
    </source>
</evidence>
<keyword evidence="12" id="KW-1185">Reference proteome</keyword>
<feature type="domain" description="G-protein coupled receptors family 1 profile" evidence="10">
    <location>
        <begin position="1"/>
        <end position="68"/>
    </location>
</feature>
<comment type="similarity">
    <text evidence="2">Belongs to the G-protein coupled receptor 1 family.</text>
</comment>
<evidence type="ECO:0000259" key="10">
    <source>
        <dbReference type="PROSITE" id="PS50262"/>
    </source>
</evidence>
<dbReference type="Gene3D" id="1.20.1070.10">
    <property type="entry name" value="Rhodopsin 7-helix transmembrane proteins"/>
    <property type="match status" value="1"/>
</dbReference>
<keyword evidence="4 9" id="KW-1133">Transmembrane helix</keyword>
<dbReference type="SUPFAM" id="SSF81321">
    <property type="entry name" value="Family A G protein-coupled receptor-like"/>
    <property type="match status" value="1"/>
</dbReference>
<keyword evidence="8" id="KW-0807">Transducer</keyword>
<dbReference type="InterPro" id="IPR000276">
    <property type="entry name" value="GPCR_Rhodpsn"/>
</dbReference>
<protein>
    <submittedName>
        <fullName evidence="11">Neuropeptide receptor A35</fullName>
    </submittedName>
</protein>
<evidence type="ECO:0000256" key="5">
    <source>
        <dbReference type="ARBA" id="ARBA00023040"/>
    </source>
</evidence>
<dbReference type="AlphaFoldDB" id="A0A0L7KJN3"/>
<dbReference type="GO" id="GO:0004930">
    <property type="term" value="F:G protein-coupled receptor activity"/>
    <property type="evidence" value="ECO:0007669"/>
    <property type="project" value="UniProtKB-KW"/>
</dbReference>
<dbReference type="Proteomes" id="UP000037510">
    <property type="component" value="Unassembled WGS sequence"/>
</dbReference>
<evidence type="ECO:0000256" key="3">
    <source>
        <dbReference type="ARBA" id="ARBA00022692"/>
    </source>
</evidence>
<comment type="caution">
    <text evidence="11">The sequence shown here is derived from an EMBL/GenBank/DDBJ whole genome shotgun (WGS) entry which is preliminary data.</text>
</comment>
<evidence type="ECO:0000256" key="6">
    <source>
        <dbReference type="ARBA" id="ARBA00023136"/>
    </source>
</evidence>
<dbReference type="PANTHER" id="PTHR45695">
    <property type="entry name" value="LEUCOKININ RECEPTOR-RELATED"/>
    <property type="match status" value="1"/>
</dbReference>
<evidence type="ECO:0000256" key="7">
    <source>
        <dbReference type="ARBA" id="ARBA00023170"/>
    </source>
</evidence>
<evidence type="ECO:0000313" key="12">
    <source>
        <dbReference type="Proteomes" id="UP000037510"/>
    </source>
</evidence>
<keyword evidence="7 11" id="KW-0675">Receptor</keyword>
<dbReference type="PANTHER" id="PTHR45695:SF15">
    <property type="entry name" value="OPSIN RH2"/>
    <property type="match status" value="1"/>
</dbReference>
<evidence type="ECO:0000256" key="8">
    <source>
        <dbReference type="ARBA" id="ARBA00023224"/>
    </source>
</evidence>
<name>A0A0L7KJN3_OPEBR</name>
<evidence type="ECO:0000256" key="1">
    <source>
        <dbReference type="ARBA" id="ARBA00004141"/>
    </source>
</evidence>
<sequence>MQKPSLKKLLSARVTNIFLVNLSVADLLVTLFCMPVQIAKSVTLLWYFGEVMCKTVNFLQGQALVMLL</sequence>
<feature type="transmembrane region" description="Helical" evidence="9">
    <location>
        <begin position="12"/>
        <end position="38"/>
    </location>
</feature>
<dbReference type="PROSITE" id="PS50262">
    <property type="entry name" value="G_PROTEIN_RECEP_F1_2"/>
    <property type="match status" value="1"/>
</dbReference>
<dbReference type="EMBL" id="JTDY01009574">
    <property type="protein sequence ID" value="KOB63310.1"/>
    <property type="molecule type" value="Genomic_DNA"/>
</dbReference>
<keyword evidence="6 9" id="KW-0472">Membrane</keyword>
<comment type="subcellular location">
    <subcellularLocation>
        <location evidence="1">Membrane</location>
        <topology evidence="1">Multi-pass membrane protein</topology>
    </subcellularLocation>
</comment>
<keyword evidence="5" id="KW-0297">G-protein coupled receptor</keyword>
<dbReference type="Pfam" id="PF00001">
    <property type="entry name" value="7tm_1"/>
    <property type="match status" value="1"/>
</dbReference>
<dbReference type="GO" id="GO:0005886">
    <property type="term" value="C:plasma membrane"/>
    <property type="evidence" value="ECO:0007669"/>
    <property type="project" value="TreeGrafter"/>
</dbReference>
<evidence type="ECO:0000256" key="9">
    <source>
        <dbReference type="SAM" id="Phobius"/>
    </source>
</evidence>
<evidence type="ECO:0000313" key="11">
    <source>
        <dbReference type="EMBL" id="KOB63310.1"/>
    </source>
</evidence>
<reference evidence="11 12" key="1">
    <citation type="journal article" date="2015" name="Genome Biol. Evol.">
        <title>The genome of winter moth (Operophtera brumata) provides a genomic perspective on sexual dimorphism and phenology.</title>
        <authorList>
            <person name="Derks M.F."/>
            <person name="Smit S."/>
            <person name="Salis L."/>
            <person name="Schijlen E."/>
            <person name="Bossers A."/>
            <person name="Mateman C."/>
            <person name="Pijl A.S."/>
            <person name="de Ridder D."/>
            <person name="Groenen M.A."/>
            <person name="Visser M.E."/>
            <person name="Megens H.J."/>
        </authorList>
    </citation>
    <scope>NUCLEOTIDE SEQUENCE [LARGE SCALE GENOMIC DNA]</scope>
    <source>
        <strain evidence="11">WM2013NL</strain>
        <tissue evidence="11">Head and thorax</tissue>
    </source>
</reference>
<accession>A0A0L7KJN3</accession>
<dbReference type="STRING" id="104452.A0A0L7KJN3"/>
<proteinExistence type="inferred from homology"/>
<evidence type="ECO:0000256" key="2">
    <source>
        <dbReference type="ARBA" id="ARBA00010663"/>
    </source>
</evidence>